<dbReference type="RefSeq" id="WP_090198287.1">
    <property type="nucleotide sequence ID" value="NZ_FOYP01000001.1"/>
</dbReference>
<feature type="transmembrane region" description="Helical" evidence="1">
    <location>
        <begin position="6"/>
        <end position="28"/>
    </location>
</feature>
<evidence type="ECO:0000256" key="1">
    <source>
        <dbReference type="SAM" id="Phobius"/>
    </source>
</evidence>
<reference evidence="3" key="1">
    <citation type="submission" date="2016-10" db="EMBL/GenBank/DDBJ databases">
        <authorList>
            <person name="Varghese N."/>
            <person name="Submissions S."/>
        </authorList>
    </citation>
    <scope>NUCLEOTIDE SEQUENCE [LARGE SCALE GENOMIC DNA]</scope>
    <source>
        <strain evidence="3">DSM 26879</strain>
    </source>
</reference>
<keyword evidence="1" id="KW-0812">Transmembrane</keyword>
<dbReference type="EMBL" id="FOYP01000001">
    <property type="protein sequence ID" value="SFR40230.1"/>
    <property type="molecule type" value="Genomic_DNA"/>
</dbReference>
<dbReference type="AlphaFoldDB" id="A0A1I6GDM8"/>
<keyword evidence="1" id="KW-0472">Membrane</keyword>
<feature type="transmembrane region" description="Helical" evidence="1">
    <location>
        <begin position="40"/>
        <end position="59"/>
    </location>
</feature>
<dbReference type="OrthoDB" id="7652025at2"/>
<accession>A0A1I6GDM8</accession>
<keyword evidence="3" id="KW-1185">Reference proteome</keyword>
<protein>
    <submittedName>
        <fullName evidence="2">Uncharacterized protein</fullName>
    </submittedName>
</protein>
<evidence type="ECO:0000313" key="3">
    <source>
        <dbReference type="Proteomes" id="UP000199478"/>
    </source>
</evidence>
<dbReference type="Proteomes" id="UP000199478">
    <property type="component" value="Unassembled WGS sequence"/>
</dbReference>
<gene>
    <name evidence="2" type="ORF">SAMN04488005_1467</name>
</gene>
<name>A0A1I6GDM8_9RHOB</name>
<keyword evidence="1" id="KW-1133">Transmembrane helix</keyword>
<evidence type="ECO:0000313" key="2">
    <source>
        <dbReference type="EMBL" id="SFR40230.1"/>
    </source>
</evidence>
<proteinExistence type="predicted"/>
<organism evidence="2 3">
    <name type="scientific">Yoonia tamlensis</name>
    <dbReference type="NCBI Taxonomy" id="390270"/>
    <lineage>
        <taxon>Bacteria</taxon>
        <taxon>Pseudomonadati</taxon>
        <taxon>Pseudomonadota</taxon>
        <taxon>Alphaproteobacteria</taxon>
        <taxon>Rhodobacterales</taxon>
        <taxon>Paracoccaceae</taxon>
        <taxon>Yoonia</taxon>
    </lineage>
</organism>
<dbReference type="STRING" id="390270.SAMN04488005_1467"/>
<sequence length="101" mass="11269">MAFTPETQILALNLVILGVAYLGIYPSLQNKTMDRIMQIDLVLTALALIVSGALFWGTGVRFNLFFFQSNWAVFALVTSALIEVPLFAFFVKRHNIKICGD</sequence>
<feature type="transmembrane region" description="Helical" evidence="1">
    <location>
        <begin position="71"/>
        <end position="91"/>
    </location>
</feature>